<evidence type="ECO:0000313" key="1">
    <source>
        <dbReference type="EMBL" id="MCP1388572.1"/>
    </source>
</evidence>
<accession>A0ABT1G3H0</accession>
<dbReference type="Proteomes" id="UP001204000">
    <property type="component" value="Unassembled WGS sequence"/>
</dbReference>
<name>A0ABT1G3H0_9CORY</name>
<gene>
    <name evidence="1" type="ORF">M5J20_10340</name>
</gene>
<comment type="caution">
    <text evidence="1">The sequence shown here is derived from an EMBL/GenBank/DDBJ whole genome shotgun (WGS) entry which is preliminary data.</text>
</comment>
<dbReference type="EMBL" id="JAMFTQ010000018">
    <property type="protein sequence ID" value="MCP1388572.1"/>
    <property type="molecule type" value="Genomic_DNA"/>
</dbReference>
<protein>
    <submittedName>
        <fullName evidence="1">Uncharacterized protein</fullName>
    </submittedName>
</protein>
<dbReference type="RefSeq" id="WP_253579301.1">
    <property type="nucleotide sequence ID" value="NZ_JAMFTQ010000018.1"/>
</dbReference>
<organism evidence="1 2">
    <name type="scientific">Corynebacterium stercoris</name>
    <dbReference type="NCBI Taxonomy" id="2943490"/>
    <lineage>
        <taxon>Bacteria</taxon>
        <taxon>Bacillati</taxon>
        <taxon>Actinomycetota</taxon>
        <taxon>Actinomycetes</taxon>
        <taxon>Mycobacteriales</taxon>
        <taxon>Corynebacteriaceae</taxon>
        <taxon>Corynebacterium</taxon>
    </lineage>
</organism>
<keyword evidence="2" id="KW-1185">Reference proteome</keyword>
<proteinExistence type="predicted"/>
<evidence type="ECO:0000313" key="2">
    <source>
        <dbReference type="Proteomes" id="UP001204000"/>
    </source>
</evidence>
<sequence>MPTITSRHSQYVEPDPNTEYFVLELDSPQQVRGRIAGEHTTREVKQFKLGERATGQGTGIEWDQYVGKRVRITAPGDAISYPSDTSMPLGMPGFGSTFNYKVL</sequence>
<reference evidence="1" key="1">
    <citation type="submission" date="2022-05" db="EMBL/GenBank/DDBJ databases">
        <title>Corynebacterium sp. TA-R-1 sp. nov., isolated from human feces.</title>
        <authorList>
            <person name="Shamsuzzaman M."/>
            <person name="Dahal R.H."/>
        </authorList>
    </citation>
    <scope>NUCLEOTIDE SEQUENCE</scope>
    <source>
        <strain evidence="1">TA-R-1</strain>
    </source>
</reference>